<feature type="domain" description="Histidine kinase" evidence="6">
    <location>
        <begin position="419"/>
        <end position="632"/>
    </location>
</feature>
<evidence type="ECO:0000256" key="3">
    <source>
        <dbReference type="ARBA" id="ARBA00022553"/>
    </source>
</evidence>
<dbReference type="Proteomes" id="UP000326509">
    <property type="component" value="Unassembled WGS sequence"/>
</dbReference>
<comment type="catalytic activity">
    <reaction evidence="1">
        <text>ATP + protein L-histidine = ADP + protein N-phospho-L-histidine.</text>
        <dbReference type="EC" id="2.7.13.3"/>
    </reaction>
</comment>
<evidence type="ECO:0000256" key="4">
    <source>
        <dbReference type="ARBA" id="ARBA00022679"/>
    </source>
</evidence>
<evidence type="ECO:0000259" key="6">
    <source>
        <dbReference type="PROSITE" id="PS50109"/>
    </source>
</evidence>
<feature type="domain" description="PAS" evidence="7">
    <location>
        <begin position="275"/>
        <end position="345"/>
    </location>
</feature>
<dbReference type="PANTHER" id="PTHR43304">
    <property type="entry name" value="PHYTOCHROME-LIKE PROTEIN CPH1"/>
    <property type="match status" value="1"/>
</dbReference>
<dbReference type="PROSITE" id="PS50109">
    <property type="entry name" value="HIS_KIN"/>
    <property type="match status" value="1"/>
</dbReference>
<dbReference type="PRINTS" id="PR00344">
    <property type="entry name" value="BCTRLSENSOR"/>
</dbReference>
<dbReference type="SMART" id="SM00387">
    <property type="entry name" value="HATPase_c"/>
    <property type="match status" value="1"/>
</dbReference>
<keyword evidence="5" id="KW-0418">Kinase</keyword>
<organism evidence="9 10">
    <name type="scientific">Patiriisocius marinus</name>
    <dbReference type="NCBI Taxonomy" id="1397112"/>
    <lineage>
        <taxon>Bacteria</taxon>
        <taxon>Pseudomonadati</taxon>
        <taxon>Bacteroidota</taxon>
        <taxon>Flavobacteriia</taxon>
        <taxon>Flavobacteriales</taxon>
        <taxon>Flavobacteriaceae</taxon>
        <taxon>Patiriisocius</taxon>
    </lineage>
</organism>
<dbReference type="GO" id="GO:0004673">
    <property type="term" value="F:protein histidine kinase activity"/>
    <property type="evidence" value="ECO:0007669"/>
    <property type="project" value="UniProtKB-EC"/>
</dbReference>
<dbReference type="InterPro" id="IPR000700">
    <property type="entry name" value="PAS-assoc_C"/>
</dbReference>
<dbReference type="Pfam" id="PF02518">
    <property type="entry name" value="HATPase_c"/>
    <property type="match status" value="1"/>
</dbReference>
<dbReference type="InterPro" id="IPR013655">
    <property type="entry name" value="PAS_fold_3"/>
</dbReference>
<dbReference type="InterPro" id="IPR036890">
    <property type="entry name" value="HATPase_C_sf"/>
</dbReference>
<sequence>MKKVSSQIIQNNDIVTDSLIQEKLLSLLSIGIWKYNFSTEELIIDESLLQIIGYNSLSMEIKHLDTILDLVHPREKSNFDFLKPPFTSKLPKNKTFEFRILHENKEWVWIENKCEIVSYTSNNKPEWLVGYVQDISEKKNKEFLSIKYEELLNKTNEVALIGTWEVDLIDNTISWSNVTKKIHGLGDDYSPVLETAINFYKEGTHRNKINDLFNKCVTEGEPFDEELMIVTNDNIEKWVRSIGFPVMEKGVCTRVYGVFQDIDEKNKVLKQLSNTEQKFRKTFDFAGLGMALVGMDTKWLRVNKSLCNMLGYTEEEFLKLKYQDFTHPEDLVDDEVLLKEALEGNLDDYKIEKRYIHKNGEIIWTNLTVSVVKDDEGKPIHFVTQINDISTIKKANKKVTNLLEITKDQNNRLLNFAHIVSHNLRSHSGNLQMLLDLMEIDTPELTQLETFPLLKDAVGQLDETVQNLNEVAVLNTKTELNLENLDLSSYVTKAISNINSVILDDSVSIINKVDDSFIVSAIPAYVDSIILNFLTNAIKYQSAHRYPVVTINAKRKDKFIVLSVEDNGMGIDLNTHGEKLFGMYKTFHKHKDARGLGLFITKNQIEAMGGRVEVLSEVEKGTTFNIYLQNEKN</sequence>
<dbReference type="InterPro" id="IPR001610">
    <property type="entry name" value="PAC"/>
</dbReference>
<dbReference type="PANTHER" id="PTHR43304:SF1">
    <property type="entry name" value="PAC DOMAIN-CONTAINING PROTEIN"/>
    <property type="match status" value="1"/>
</dbReference>
<dbReference type="PROSITE" id="PS50113">
    <property type="entry name" value="PAC"/>
    <property type="match status" value="1"/>
</dbReference>
<dbReference type="Gene3D" id="3.30.565.10">
    <property type="entry name" value="Histidine kinase-like ATPase, C-terminal domain"/>
    <property type="match status" value="1"/>
</dbReference>
<dbReference type="Pfam" id="PF08447">
    <property type="entry name" value="PAS_3"/>
    <property type="match status" value="2"/>
</dbReference>
<dbReference type="InterPro" id="IPR035965">
    <property type="entry name" value="PAS-like_dom_sf"/>
</dbReference>
<dbReference type="SUPFAM" id="SSF55785">
    <property type="entry name" value="PYP-like sensor domain (PAS domain)"/>
    <property type="match status" value="3"/>
</dbReference>
<evidence type="ECO:0000313" key="9">
    <source>
        <dbReference type="EMBL" id="GER60405.1"/>
    </source>
</evidence>
<dbReference type="InterPro" id="IPR000014">
    <property type="entry name" value="PAS"/>
</dbReference>
<feature type="domain" description="PAC" evidence="8">
    <location>
        <begin position="349"/>
        <end position="401"/>
    </location>
</feature>
<dbReference type="Gene3D" id="3.30.450.20">
    <property type="entry name" value="PAS domain"/>
    <property type="match status" value="3"/>
</dbReference>
<name>A0A5J4IR52_9FLAO</name>
<dbReference type="OrthoDB" id="5522855at2"/>
<keyword evidence="10" id="KW-1185">Reference proteome</keyword>
<dbReference type="NCBIfam" id="TIGR00229">
    <property type="entry name" value="sensory_box"/>
    <property type="match status" value="1"/>
</dbReference>
<evidence type="ECO:0000259" key="7">
    <source>
        <dbReference type="PROSITE" id="PS50112"/>
    </source>
</evidence>
<comment type="caution">
    <text evidence="9">The sequence shown here is derived from an EMBL/GenBank/DDBJ whole genome shotgun (WGS) entry which is preliminary data.</text>
</comment>
<evidence type="ECO:0000259" key="8">
    <source>
        <dbReference type="PROSITE" id="PS50113"/>
    </source>
</evidence>
<dbReference type="InterPro" id="IPR052162">
    <property type="entry name" value="Sensor_kinase/Photoreceptor"/>
</dbReference>
<dbReference type="InterPro" id="IPR003594">
    <property type="entry name" value="HATPase_dom"/>
</dbReference>
<keyword evidence="3" id="KW-0597">Phosphoprotein</keyword>
<dbReference type="SUPFAM" id="SSF55874">
    <property type="entry name" value="ATPase domain of HSP90 chaperone/DNA topoisomerase II/histidine kinase"/>
    <property type="match status" value="1"/>
</dbReference>
<dbReference type="InterPro" id="IPR004358">
    <property type="entry name" value="Sig_transdc_His_kin-like_C"/>
</dbReference>
<accession>A0A5J4IR52</accession>
<proteinExistence type="predicted"/>
<dbReference type="SMART" id="SM00086">
    <property type="entry name" value="PAC"/>
    <property type="match status" value="3"/>
</dbReference>
<protein>
    <recommendedName>
        <fullName evidence="2">histidine kinase</fullName>
        <ecNumber evidence="2">2.7.13.3</ecNumber>
    </recommendedName>
</protein>
<dbReference type="InterPro" id="IPR005467">
    <property type="entry name" value="His_kinase_dom"/>
</dbReference>
<evidence type="ECO:0000256" key="1">
    <source>
        <dbReference type="ARBA" id="ARBA00000085"/>
    </source>
</evidence>
<dbReference type="RefSeq" id="WP_151674843.1">
    <property type="nucleotide sequence ID" value="NZ_BKCG01000007.1"/>
</dbReference>
<evidence type="ECO:0000256" key="2">
    <source>
        <dbReference type="ARBA" id="ARBA00012438"/>
    </source>
</evidence>
<dbReference type="EC" id="2.7.13.3" evidence="2"/>
<keyword evidence="4" id="KW-0808">Transferase</keyword>
<dbReference type="CDD" id="cd00130">
    <property type="entry name" value="PAS"/>
    <property type="match status" value="1"/>
</dbReference>
<evidence type="ECO:0000313" key="10">
    <source>
        <dbReference type="Proteomes" id="UP000326509"/>
    </source>
</evidence>
<evidence type="ECO:0000256" key="5">
    <source>
        <dbReference type="ARBA" id="ARBA00022777"/>
    </source>
</evidence>
<dbReference type="EMBL" id="BKCG01000007">
    <property type="protein sequence ID" value="GER60405.1"/>
    <property type="molecule type" value="Genomic_DNA"/>
</dbReference>
<dbReference type="SMART" id="SM00091">
    <property type="entry name" value="PAS"/>
    <property type="match status" value="2"/>
</dbReference>
<reference evidence="9 10" key="1">
    <citation type="submission" date="2019-08" db="EMBL/GenBank/DDBJ databases">
        <title>Draft genome sequence of Ulvibacter marinus type strain NBRC 109484.</title>
        <authorList>
            <person name="Kawano K."/>
            <person name="Ushijima N."/>
            <person name="Kihara M."/>
            <person name="Itoh H."/>
        </authorList>
    </citation>
    <scope>NUCLEOTIDE SEQUENCE [LARGE SCALE GENOMIC DNA]</scope>
    <source>
        <strain evidence="9 10">NBRC 109484</strain>
    </source>
</reference>
<dbReference type="PROSITE" id="PS50112">
    <property type="entry name" value="PAS"/>
    <property type="match status" value="1"/>
</dbReference>
<dbReference type="AlphaFoldDB" id="A0A5J4IR52"/>
<gene>
    <name evidence="9" type="ORF">ULMA_25130</name>
</gene>